<keyword evidence="2" id="KW-1185">Reference proteome</keyword>
<dbReference type="Proteomes" id="UP001500454">
    <property type="component" value="Unassembled WGS sequence"/>
</dbReference>
<evidence type="ECO:0008006" key="3">
    <source>
        <dbReference type="Google" id="ProtNLM"/>
    </source>
</evidence>
<protein>
    <recommendedName>
        <fullName evidence="3">VapA/VapB family virulence-associated protein</fullName>
    </recommendedName>
</protein>
<accession>A0ABP8JH21</accession>
<organism evidence="1 2">
    <name type="scientific">Hymenobacter koreensis</name>
    <dbReference type="NCBI Taxonomy" id="1084523"/>
    <lineage>
        <taxon>Bacteria</taxon>
        <taxon>Pseudomonadati</taxon>
        <taxon>Bacteroidota</taxon>
        <taxon>Cytophagia</taxon>
        <taxon>Cytophagales</taxon>
        <taxon>Hymenobacteraceae</taxon>
        <taxon>Hymenobacter</taxon>
    </lineage>
</organism>
<dbReference type="InterPro" id="IPR038625">
    <property type="entry name" value="R_equi_Vir_sf"/>
</dbReference>
<dbReference type="Pfam" id="PF05526">
    <property type="entry name" value="R_equi_Vir"/>
    <property type="match status" value="1"/>
</dbReference>
<proteinExistence type="predicted"/>
<dbReference type="InterPro" id="IPR008810">
    <property type="entry name" value="R_equi_Vir"/>
</dbReference>
<gene>
    <name evidence="1" type="ORF">GCM10023186_39250</name>
</gene>
<name>A0ABP8JH21_9BACT</name>
<dbReference type="EMBL" id="BAABHA010000015">
    <property type="protein sequence ID" value="GAA4390721.1"/>
    <property type="molecule type" value="Genomic_DNA"/>
</dbReference>
<sequence>MSTNPYIASGLSAKRYHMAEDFRAAMRGVLSDEQIDAAVHTMLTTTTTYPAKGNVVSMAFYLQFQVSVLAGQTFEGKGGGISPPGASALYGEIFTNDLELLYRHTAGMQFHVASSYATVNFFDRHSNLLGSFCSSSVSMVQGTGGGYGKWKQPGSSTRFS</sequence>
<evidence type="ECO:0000313" key="2">
    <source>
        <dbReference type="Proteomes" id="UP001500454"/>
    </source>
</evidence>
<dbReference type="RefSeq" id="WP_345226995.1">
    <property type="nucleotide sequence ID" value="NZ_BAABHA010000015.1"/>
</dbReference>
<reference evidence="2" key="1">
    <citation type="journal article" date="2019" name="Int. J. Syst. Evol. Microbiol.">
        <title>The Global Catalogue of Microorganisms (GCM) 10K type strain sequencing project: providing services to taxonomists for standard genome sequencing and annotation.</title>
        <authorList>
            <consortium name="The Broad Institute Genomics Platform"/>
            <consortium name="The Broad Institute Genome Sequencing Center for Infectious Disease"/>
            <person name="Wu L."/>
            <person name="Ma J."/>
        </authorList>
    </citation>
    <scope>NUCLEOTIDE SEQUENCE [LARGE SCALE GENOMIC DNA]</scope>
    <source>
        <strain evidence="2">JCM 17924</strain>
    </source>
</reference>
<dbReference type="Gene3D" id="2.40.128.480">
    <property type="entry name" value="Rhodococcus equi virulence-associated protein"/>
    <property type="match status" value="1"/>
</dbReference>
<evidence type="ECO:0000313" key="1">
    <source>
        <dbReference type="EMBL" id="GAA4390721.1"/>
    </source>
</evidence>
<comment type="caution">
    <text evidence="1">The sequence shown here is derived from an EMBL/GenBank/DDBJ whole genome shotgun (WGS) entry which is preliminary data.</text>
</comment>